<evidence type="ECO:0000313" key="3">
    <source>
        <dbReference type="Proteomes" id="UP000035860"/>
    </source>
</evidence>
<proteinExistence type="predicted"/>
<sequence>MNQPNKPEIMNNIGIKILVAALCAISFVAGMYAHKSRQINACQAIGGELTEHGSAVLCHMSEHQK</sequence>
<name>A0A066UEP8_9GAMM</name>
<gene>
    <name evidence="2" type="ORF">MBO_01840</name>
</gene>
<dbReference type="EMBL" id="AOMT01000005">
    <property type="protein sequence ID" value="KDN25896.1"/>
    <property type="molecule type" value="Genomic_DNA"/>
</dbReference>
<comment type="caution">
    <text evidence="2">The sequence shown here is derived from an EMBL/GenBank/DDBJ whole genome shotgun (WGS) entry which is preliminary data.</text>
</comment>
<evidence type="ECO:0000313" key="2">
    <source>
        <dbReference type="EMBL" id="KDN25896.1"/>
    </source>
</evidence>
<feature type="transmembrane region" description="Helical" evidence="1">
    <location>
        <begin position="13"/>
        <end position="33"/>
    </location>
</feature>
<dbReference type="AlphaFoldDB" id="A0A066UEP8"/>
<keyword evidence="1" id="KW-0812">Transmembrane</keyword>
<keyword evidence="1" id="KW-1133">Transmembrane helix</keyword>
<dbReference type="Proteomes" id="UP000035860">
    <property type="component" value="Unassembled WGS sequence"/>
</dbReference>
<keyword evidence="3" id="KW-1185">Reference proteome</keyword>
<dbReference type="RefSeq" id="WP_036362522.1">
    <property type="nucleotide sequence ID" value="NZ_AOMT01000005.1"/>
</dbReference>
<dbReference type="OrthoDB" id="6648846at2"/>
<evidence type="ECO:0000256" key="1">
    <source>
        <dbReference type="SAM" id="Phobius"/>
    </source>
</evidence>
<accession>A0A066UEP8</accession>
<protein>
    <submittedName>
        <fullName evidence="2">Uncharacterized protein</fullName>
    </submittedName>
</protein>
<reference evidence="2 3" key="1">
    <citation type="journal article" date="2014" name="Genome Announc.">
        <title>Draft Genome Sequence of Moraxella bovoculi Strain 237T (ATCC BAA-1259T) Isolated from a Calf with Infectious Bovine Keratoconjunctivitis.</title>
        <authorList>
            <person name="Calcutt M.J."/>
            <person name="Foecking M.F."/>
            <person name="Martin N.T."/>
            <person name="Mhlanga-Mutangadura T."/>
            <person name="Reilly T.J."/>
        </authorList>
    </citation>
    <scope>NUCLEOTIDE SEQUENCE [LARGE SCALE GENOMIC DNA]</scope>
    <source>
        <strain evidence="2 3">237</strain>
    </source>
</reference>
<organism evidence="2 3">
    <name type="scientific">Moraxella bovoculi 237</name>
    <dbReference type="NCBI Taxonomy" id="743974"/>
    <lineage>
        <taxon>Bacteria</taxon>
        <taxon>Pseudomonadati</taxon>
        <taxon>Pseudomonadota</taxon>
        <taxon>Gammaproteobacteria</taxon>
        <taxon>Moraxellales</taxon>
        <taxon>Moraxellaceae</taxon>
        <taxon>Moraxella</taxon>
    </lineage>
</organism>
<keyword evidence="1" id="KW-0472">Membrane</keyword>